<keyword evidence="1" id="KW-0175">Coiled coil</keyword>
<evidence type="ECO:0000256" key="1">
    <source>
        <dbReference type="SAM" id="Coils"/>
    </source>
</evidence>
<comment type="caution">
    <text evidence="3">The sequence shown here is derived from an EMBL/GenBank/DDBJ whole genome shotgun (WGS) entry which is preliminary data.</text>
</comment>
<keyword evidence="2" id="KW-0812">Transmembrane</keyword>
<keyword evidence="2" id="KW-0472">Membrane</keyword>
<accession>A0ABT8LCV7</accession>
<gene>
    <name evidence="3" type="ORF">QQ020_26270</name>
</gene>
<dbReference type="Proteomes" id="UP001172083">
    <property type="component" value="Unassembled WGS sequence"/>
</dbReference>
<proteinExistence type="predicted"/>
<dbReference type="InterPro" id="IPR016024">
    <property type="entry name" value="ARM-type_fold"/>
</dbReference>
<dbReference type="EMBL" id="JAUJEB010000007">
    <property type="protein sequence ID" value="MDN5215610.1"/>
    <property type="molecule type" value="Genomic_DNA"/>
</dbReference>
<evidence type="ECO:0000313" key="3">
    <source>
        <dbReference type="EMBL" id="MDN5215610.1"/>
    </source>
</evidence>
<evidence type="ECO:0000256" key="2">
    <source>
        <dbReference type="SAM" id="Phobius"/>
    </source>
</evidence>
<dbReference type="Pfam" id="PF13646">
    <property type="entry name" value="HEAT_2"/>
    <property type="match status" value="1"/>
</dbReference>
<dbReference type="Gene3D" id="1.25.10.10">
    <property type="entry name" value="Leucine-rich Repeat Variant"/>
    <property type="match status" value="1"/>
</dbReference>
<reference evidence="3" key="1">
    <citation type="submission" date="2023-06" db="EMBL/GenBank/DDBJ databases">
        <title>Genomic of Agaribacillus aureum.</title>
        <authorList>
            <person name="Wang G."/>
        </authorList>
    </citation>
    <scope>NUCLEOTIDE SEQUENCE</scope>
    <source>
        <strain evidence="3">BMA12</strain>
    </source>
</reference>
<feature type="transmembrane region" description="Helical" evidence="2">
    <location>
        <begin position="104"/>
        <end position="124"/>
    </location>
</feature>
<keyword evidence="4" id="KW-1185">Reference proteome</keyword>
<organism evidence="3 4">
    <name type="scientific">Agaribacillus aureus</name>
    <dbReference type="NCBI Taxonomy" id="3051825"/>
    <lineage>
        <taxon>Bacteria</taxon>
        <taxon>Pseudomonadati</taxon>
        <taxon>Bacteroidota</taxon>
        <taxon>Cytophagia</taxon>
        <taxon>Cytophagales</taxon>
        <taxon>Splendidivirgaceae</taxon>
        <taxon>Agaribacillus</taxon>
    </lineage>
</organism>
<dbReference type="RefSeq" id="WP_346760949.1">
    <property type="nucleotide sequence ID" value="NZ_JAUJEB010000007.1"/>
</dbReference>
<evidence type="ECO:0000313" key="4">
    <source>
        <dbReference type="Proteomes" id="UP001172083"/>
    </source>
</evidence>
<dbReference type="SUPFAM" id="SSF48371">
    <property type="entry name" value="ARM repeat"/>
    <property type="match status" value="1"/>
</dbReference>
<dbReference type="InterPro" id="IPR011989">
    <property type="entry name" value="ARM-like"/>
</dbReference>
<keyword evidence="2" id="KW-1133">Transmembrane helix</keyword>
<sequence>MDTSDLTTMLIDYIDGKLDRDQTVIISKKIEEDAEVAKEYHRLKEVMGIMQSRLVQQPDKSLEAGFMSMLEDEIIELDHTLEDLEKSIHNKKSRIIGLNISGPWQIAASVILVMIGAVIGMYVIKSGHKEEISSLKKEIDATKAVVIRSLEDQSSASQRIMGVNAAFELSEADDEIIAVLVSTMNKDNNINVRLAAIEALYRFSNEPAVKDAFIKALTTEKEPVIQMTLINILVNLKENRAINNMQKIIDDVETIKSVKDEAQLGIFKLS</sequence>
<name>A0ABT8LCV7_9BACT</name>
<protein>
    <submittedName>
        <fullName evidence="3">HEAT repeat domain-containing protein</fullName>
    </submittedName>
</protein>
<feature type="coiled-coil region" evidence="1">
    <location>
        <begin position="67"/>
        <end position="94"/>
    </location>
</feature>